<dbReference type="GO" id="GO:0002020">
    <property type="term" value="F:protease binding"/>
    <property type="evidence" value="ECO:0007669"/>
    <property type="project" value="TreeGrafter"/>
</dbReference>
<dbReference type="CDD" id="cd21865">
    <property type="entry name" value="DEUBAD_NFRKB"/>
    <property type="match status" value="1"/>
</dbReference>
<evidence type="ECO:0000256" key="4">
    <source>
        <dbReference type="SAM" id="MobiDB-lite"/>
    </source>
</evidence>
<proteinExistence type="predicted"/>
<feature type="compositionally biased region" description="Pro residues" evidence="4">
    <location>
        <begin position="433"/>
        <end position="463"/>
    </location>
</feature>
<feature type="region of interest" description="Disordered" evidence="4">
    <location>
        <begin position="355"/>
        <end position="395"/>
    </location>
</feature>
<dbReference type="PROSITE" id="PS51916">
    <property type="entry name" value="DEUBAD"/>
    <property type="match status" value="1"/>
</dbReference>
<keyword evidence="2" id="KW-0539">Nucleus</keyword>
<evidence type="ECO:0000313" key="6">
    <source>
        <dbReference type="Proteomes" id="UP000694846"/>
    </source>
</evidence>
<feature type="compositionally biased region" description="Low complexity" evidence="4">
    <location>
        <begin position="382"/>
        <end position="393"/>
    </location>
</feature>
<dbReference type="GO" id="GO:0031011">
    <property type="term" value="C:Ino80 complex"/>
    <property type="evidence" value="ECO:0007669"/>
    <property type="project" value="InterPro"/>
</dbReference>
<keyword evidence="6" id="KW-1185">Reference proteome</keyword>
<evidence type="ECO:0000256" key="2">
    <source>
        <dbReference type="ARBA" id="ARBA00023242"/>
    </source>
</evidence>
<dbReference type="GeneID" id="112686019"/>
<comment type="subcellular location">
    <subcellularLocation>
        <location evidence="1">Nucleus</location>
    </subcellularLocation>
</comment>
<reference evidence="7" key="1">
    <citation type="submission" date="2025-08" db="UniProtKB">
        <authorList>
            <consortium name="RefSeq"/>
        </authorList>
    </citation>
    <scope>IDENTIFICATION</scope>
    <source>
        <tissue evidence="7">Whole body</tissue>
    </source>
</reference>
<feature type="region of interest" description="Disordered" evidence="4">
    <location>
        <begin position="248"/>
        <end position="275"/>
    </location>
</feature>
<feature type="region of interest" description="Disordered" evidence="4">
    <location>
        <begin position="431"/>
        <end position="463"/>
    </location>
</feature>
<organism evidence="6 7">
    <name type="scientific">Sipha flava</name>
    <name type="common">yellow sugarcane aphid</name>
    <dbReference type="NCBI Taxonomy" id="143950"/>
    <lineage>
        <taxon>Eukaryota</taxon>
        <taxon>Metazoa</taxon>
        <taxon>Ecdysozoa</taxon>
        <taxon>Arthropoda</taxon>
        <taxon>Hexapoda</taxon>
        <taxon>Insecta</taxon>
        <taxon>Pterygota</taxon>
        <taxon>Neoptera</taxon>
        <taxon>Paraneoptera</taxon>
        <taxon>Hemiptera</taxon>
        <taxon>Sternorrhyncha</taxon>
        <taxon>Aphidomorpha</taxon>
        <taxon>Aphidoidea</taxon>
        <taxon>Aphididae</taxon>
        <taxon>Sipha</taxon>
    </lineage>
</organism>
<accession>A0A8B8FTU1</accession>
<feature type="compositionally biased region" description="Low complexity" evidence="4">
    <location>
        <begin position="38"/>
        <end position="66"/>
    </location>
</feature>
<dbReference type="PANTHER" id="PTHR13052:SF3">
    <property type="entry name" value="NUCLEAR FACTOR RELATED TO KAPPA-B-BINDING PROTEIN"/>
    <property type="match status" value="1"/>
</dbReference>
<feature type="compositionally biased region" description="Basic and acidic residues" evidence="4">
    <location>
        <begin position="361"/>
        <end position="372"/>
    </location>
</feature>
<name>A0A8B8FTU1_9HEMI</name>
<dbReference type="PANTHER" id="PTHR13052">
    <property type="entry name" value="NFRKB-RELATED"/>
    <property type="match status" value="1"/>
</dbReference>
<dbReference type="AlphaFoldDB" id="A0A8B8FTU1"/>
<feature type="region of interest" description="Disordered" evidence="4">
    <location>
        <begin position="1"/>
        <end position="72"/>
    </location>
</feature>
<dbReference type="Proteomes" id="UP000694846">
    <property type="component" value="Unplaced"/>
</dbReference>
<protein>
    <submittedName>
        <fullName evidence="7">Nuclear factor related to kappa-B-binding protein-like</fullName>
    </submittedName>
</protein>
<feature type="domain" description="DEUBAD" evidence="5">
    <location>
        <begin position="90"/>
        <end position="207"/>
    </location>
</feature>
<dbReference type="OrthoDB" id="70874at2759"/>
<sequence length="546" mass="61258">MSGYNNYENWPQESTSNTDEEELSSPEIEQDDSDDDSATSTSSTSTSASSSSGSSQSGFDSESTSTADEDETISLKTETVVANKTELSLPVGMCEDEEVFKQLFSVNSWVCLSDQQKQHLKNFLPTFPENDLMEKEITLRMLFGGQSFRFGVNPIDDFHDKLKNGHYRPDIVKMKSLLRRTLKKEYRKNQRIHSFNTLKKLLSGRTKIIDILNGVSTTSTINTGGSNSYTMHQQVRRRYFRELSDIKHRVGDDSDNSSDSNYQEGPPARLSKKQRRNLAVLQNSLSPEVETITSTLATFLEGIDLSKIALPMSNPFDPTEDMYREMLLSHKRKQKKIEQEKEQIRLDLMKEQIKPAVSLGNEKKRSATSDRSRVKRTKVIKQSAQSSSSSSSQLDVKLPVQLDGFDNITVKQEPVESEPISIPLIKKEVYHEPSPPISTSPPPSIPPPPPPPISPSLPSPPPSTPILDLIQEESIKTNLDAIKLEPKLIITDIVKTEEEIVQQRQIKVEPISLTADEIRKAEEGQAAVAMLLEIMSDVEEKYNNSP</sequence>
<evidence type="ECO:0000313" key="7">
    <source>
        <dbReference type="RefSeq" id="XP_025413903.1"/>
    </source>
</evidence>
<feature type="compositionally biased region" description="Acidic residues" evidence="4">
    <location>
        <begin position="18"/>
        <end position="37"/>
    </location>
</feature>
<gene>
    <name evidence="7" type="primary">LOC112686019</name>
</gene>
<evidence type="ECO:0000256" key="3">
    <source>
        <dbReference type="SAM" id="Coils"/>
    </source>
</evidence>
<dbReference type="RefSeq" id="XP_025413903.1">
    <property type="nucleotide sequence ID" value="XM_025558118.1"/>
</dbReference>
<dbReference type="InterPro" id="IPR024867">
    <property type="entry name" value="NFRKB"/>
</dbReference>
<keyword evidence="3" id="KW-0175">Coiled coil</keyword>
<dbReference type="InterPro" id="IPR044867">
    <property type="entry name" value="DEUBAD_dom"/>
</dbReference>
<evidence type="ECO:0000256" key="1">
    <source>
        <dbReference type="ARBA" id="ARBA00004123"/>
    </source>
</evidence>
<feature type="compositionally biased region" description="Polar residues" evidence="4">
    <location>
        <begin position="1"/>
        <end position="17"/>
    </location>
</feature>
<evidence type="ECO:0000259" key="5">
    <source>
        <dbReference type="PROSITE" id="PS51916"/>
    </source>
</evidence>
<feature type="coiled-coil region" evidence="3">
    <location>
        <begin position="323"/>
        <end position="354"/>
    </location>
</feature>